<organism evidence="1 2">
    <name type="scientific">Trichoderma gamsii</name>
    <dbReference type="NCBI Taxonomy" id="398673"/>
    <lineage>
        <taxon>Eukaryota</taxon>
        <taxon>Fungi</taxon>
        <taxon>Dikarya</taxon>
        <taxon>Ascomycota</taxon>
        <taxon>Pezizomycotina</taxon>
        <taxon>Sordariomycetes</taxon>
        <taxon>Hypocreomycetidae</taxon>
        <taxon>Hypocreales</taxon>
        <taxon>Hypocreaceae</taxon>
        <taxon>Trichoderma</taxon>
    </lineage>
</organism>
<dbReference type="GeneID" id="36347594"/>
<gene>
    <name evidence="1" type="ORF">TGAM01_v205715</name>
</gene>
<dbReference type="Proteomes" id="UP000054821">
    <property type="component" value="Unassembled WGS sequence"/>
</dbReference>
<accession>A0A2P4ZMA9</accession>
<keyword evidence="2" id="KW-1185">Reference proteome</keyword>
<comment type="caution">
    <text evidence="1">The sequence shown here is derived from an EMBL/GenBank/DDBJ whole genome shotgun (WGS) entry which is preliminary data.</text>
</comment>
<name>A0A2P4ZMA9_9HYPO</name>
<proteinExistence type="predicted"/>
<reference evidence="1 2" key="1">
    <citation type="journal article" date="2016" name="Genome Announc.">
        <title>Draft Whole-Genome Sequence of Trichoderma gamsii T6085, a Promising Biocontrol Agent of Fusarium Head Blight on Wheat.</title>
        <authorList>
            <person name="Baroncelli R."/>
            <person name="Zapparata A."/>
            <person name="Piaggeschi G."/>
            <person name="Sarrocco S."/>
            <person name="Vannacci G."/>
        </authorList>
    </citation>
    <scope>NUCLEOTIDE SEQUENCE [LARGE SCALE GENOMIC DNA]</scope>
    <source>
        <strain evidence="1 2">T6085</strain>
    </source>
</reference>
<dbReference type="EMBL" id="JPDN02000018">
    <property type="protein sequence ID" value="PON25421.1"/>
    <property type="molecule type" value="Genomic_DNA"/>
</dbReference>
<sequence length="123" mass="13939">MLCLAAAKLKQHDQRIVLPLPTPIDAVLVPWSCTSIYSNQHENNKSRPCSILHARAAYSVRNKLHIHSLTPSSASQHRQLLQPRCRPAAVTKKSPIDVKLSHPQGKRNQTYQHNASLYQIHWP</sequence>
<protein>
    <submittedName>
        <fullName evidence="1">Uncharacterized protein</fullName>
    </submittedName>
</protein>
<dbReference type="AlphaFoldDB" id="A0A2P4ZMA9"/>
<evidence type="ECO:0000313" key="1">
    <source>
        <dbReference type="EMBL" id="PON25421.1"/>
    </source>
</evidence>
<dbReference type="RefSeq" id="XP_024405550.1">
    <property type="nucleotide sequence ID" value="XM_024549692.1"/>
</dbReference>
<evidence type="ECO:0000313" key="2">
    <source>
        <dbReference type="Proteomes" id="UP000054821"/>
    </source>
</evidence>